<keyword evidence="2 9" id="KW-0813">Transport</keyword>
<evidence type="ECO:0000256" key="2">
    <source>
        <dbReference type="ARBA" id="ARBA00022448"/>
    </source>
</evidence>
<evidence type="ECO:0000256" key="3">
    <source>
        <dbReference type="ARBA" id="ARBA00022475"/>
    </source>
</evidence>
<dbReference type="PANTHER" id="PTHR33910:SF1">
    <property type="entry name" value="PROTEIN TRANSLOCASE SUBUNIT SECE"/>
    <property type="match status" value="1"/>
</dbReference>
<protein>
    <recommendedName>
        <fullName evidence="9">Protein translocase subunit SecE</fullName>
    </recommendedName>
</protein>
<comment type="subunit">
    <text evidence="9">Component of the Sec protein translocase complex. Heterotrimer consisting of SecY, SecE and SecG subunits. The heterotrimers can form oligomers, although 1 heterotrimer is thought to be able to translocate proteins. Interacts with the ribosome. Interacts with SecDF, and other proteins may be involved. Interacts with SecA.</text>
</comment>
<dbReference type="NCBIfam" id="TIGR00964">
    <property type="entry name" value="secE_bact"/>
    <property type="match status" value="1"/>
</dbReference>
<comment type="subcellular location">
    <subcellularLocation>
        <location evidence="9">Cell membrane</location>
        <topology evidence="9">Single-pass membrane protein</topology>
    </subcellularLocation>
    <subcellularLocation>
        <location evidence="1">Membrane</location>
    </subcellularLocation>
</comment>
<keyword evidence="8 9" id="KW-0472">Membrane</keyword>
<dbReference type="PANTHER" id="PTHR33910">
    <property type="entry name" value="PROTEIN TRANSLOCASE SUBUNIT SECE"/>
    <property type="match status" value="1"/>
</dbReference>
<gene>
    <name evidence="9 11" type="primary">secE</name>
    <name evidence="11" type="ORF">GMJLKIPL_6078</name>
</gene>
<keyword evidence="5 9" id="KW-0653">Protein transport</keyword>
<comment type="function">
    <text evidence="9">Essential subunit of the Sec protein translocation channel SecYEG. Clamps together the 2 halves of SecY. May contact the channel plug during translocation.</text>
</comment>
<keyword evidence="4 9" id="KW-0812">Transmembrane</keyword>
<evidence type="ECO:0000256" key="9">
    <source>
        <dbReference type="HAMAP-Rule" id="MF_00422"/>
    </source>
</evidence>
<comment type="similarity">
    <text evidence="9">Belongs to the SecE/SEC61-gamma family.</text>
</comment>
<evidence type="ECO:0000313" key="12">
    <source>
        <dbReference type="Proteomes" id="UP001055153"/>
    </source>
</evidence>
<sequence>MASNEATKKVDLGRNASRGTPAPRGGGAGAPTPPSRPAPKRVGPFEFLQQVRDEGRKVTWPTRKETLITTLMVFVMVVAASIFFVVVDQVLRYLVTLVLGIGA</sequence>
<evidence type="ECO:0000256" key="8">
    <source>
        <dbReference type="ARBA" id="ARBA00023136"/>
    </source>
</evidence>
<name>A0ABQ4SQL9_9HYPH</name>
<proteinExistence type="inferred from homology"/>
<organism evidence="11 12">
    <name type="scientific">Methylobacterium isbiliense</name>
    <dbReference type="NCBI Taxonomy" id="315478"/>
    <lineage>
        <taxon>Bacteria</taxon>
        <taxon>Pseudomonadati</taxon>
        <taxon>Pseudomonadota</taxon>
        <taxon>Alphaproteobacteria</taxon>
        <taxon>Hyphomicrobiales</taxon>
        <taxon>Methylobacteriaceae</taxon>
        <taxon>Methylobacterium</taxon>
    </lineage>
</organism>
<evidence type="ECO:0000256" key="7">
    <source>
        <dbReference type="ARBA" id="ARBA00023010"/>
    </source>
</evidence>
<dbReference type="Proteomes" id="UP001055153">
    <property type="component" value="Unassembled WGS sequence"/>
</dbReference>
<reference evidence="11" key="1">
    <citation type="journal article" date="2021" name="Front. Microbiol.">
        <title>Comprehensive Comparative Genomics and Phenotyping of Methylobacterium Species.</title>
        <authorList>
            <person name="Alessa O."/>
            <person name="Ogura Y."/>
            <person name="Fujitani Y."/>
            <person name="Takami H."/>
            <person name="Hayashi T."/>
            <person name="Sahin N."/>
            <person name="Tani A."/>
        </authorList>
    </citation>
    <scope>NUCLEOTIDE SEQUENCE</scope>
    <source>
        <strain evidence="11">DSM 17168</strain>
    </source>
</reference>
<dbReference type="InterPro" id="IPR005807">
    <property type="entry name" value="SecE_bac"/>
</dbReference>
<keyword evidence="12" id="KW-1185">Reference proteome</keyword>
<accession>A0ABQ4SQL9</accession>
<dbReference type="HAMAP" id="MF_00422">
    <property type="entry name" value="SecE"/>
    <property type="match status" value="1"/>
</dbReference>
<comment type="caution">
    <text evidence="11">The sequence shown here is derived from an EMBL/GenBank/DDBJ whole genome shotgun (WGS) entry which is preliminary data.</text>
</comment>
<evidence type="ECO:0000256" key="5">
    <source>
        <dbReference type="ARBA" id="ARBA00022927"/>
    </source>
</evidence>
<evidence type="ECO:0000256" key="4">
    <source>
        <dbReference type="ARBA" id="ARBA00022692"/>
    </source>
</evidence>
<keyword evidence="3 9" id="KW-1003">Cell membrane</keyword>
<keyword evidence="6 9" id="KW-1133">Transmembrane helix</keyword>
<evidence type="ECO:0000256" key="6">
    <source>
        <dbReference type="ARBA" id="ARBA00022989"/>
    </source>
</evidence>
<dbReference type="Pfam" id="PF00584">
    <property type="entry name" value="SecE"/>
    <property type="match status" value="1"/>
</dbReference>
<dbReference type="Gene3D" id="1.20.5.1030">
    <property type="entry name" value="Preprotein translocase secy subunit"/>
    <property type="match status" value="1"/>
</dbReference>
<evidence type="ECO:0000313" key="11">
    <source>
        <dbReference type="EMBL" id="GJE04118.1"/>
    </source>
</evidence>
<dbReference type="InterPro" id="IPR001901">
    <property type="entry name" value="Translocase_SecE/Sec61-g"/>
</dbReference>
<feature type="transmembrane region" description="Helical" evidence="9">
    <location>
        <begin position="66"/>
        <end position="87"/>
    </location>
</feature>
<dbReference type="RefSeq" id="WP_238241486.1">
    <property type="nucleotide sequence ID" value="NZ_BPQQ01000102.1"/>
</dbReference>
<feature type="compositionally biased region" description="Basic and acidic residues" evidence="10">
    <location>
        <begin position="1"/>
        <end position="12"/>
    </location>
</feature>
<dbReference type="InterPro" id="IPR038379">
    <property type="entry name" value="SecE_sf"/>
</dbReference>
<evidence type="ECO:0000256" key="1">
    <source>
        <dbReference type="ARBA" id="ARBA00004370"/>
    </source>
</evidence>
<reference evidence="11" key="2">
    <citation type="submission" date="2021-08" db="EMBL/GenBank/DDBJ databases">
        <authorList>
            <person name="Tani A."/>
            <person name="Ola A."/>
            <person name="Ogura Y."/>
            <person name="Katsura K."/>
            <person name="Hayashi T."/>
        </authorList>
    </citation>
    <scope>NUCLEOTIDE SEQUENCE</scope>
    <source>
        <strain evidence="11">DSM 17168</strain>
    </source>
</reference>
<evidence type="ECO:0000256" key="10">
    <source>
        <dbReference type="SAM" id="MobiDB-lite"/>
    </source>
</evidence>
<feature type="region of interest" description="Disordered" evidence="10">
    <location>
        <begin position="1"/>
        <end position="43"/>
    </location>
</feature>
<keyword evidence="7 9" id="KW-0811">Translocation</keyword>
<dbReference type="EMBL" id="BPQQ01000102">
    <property type="protein sequence ID" value="GJE04118.1"/>
    <property type="molecule type" value="Genomic_DNA"/>
</dbReference>